<evidence type="ECO:0000259" key="8">
    <source>
        <dbReference type="PROSITE" id="PS50110"/>
    </source>
</evidence>
<evidence type="ECO:0000256" key="5">
    <source>
        <dbReference type="ARBA" id="ARBA00023163"/>
    </source>
</evidence>
<dbReference type="SMART" id="SM00448">
    <property type="entry name" value="REC"/>
    <property type="match status" value="1"/>
</dbReference>
<evidence type="ECO:0000256" key="4">
    <source>
        <dbReference type="ARBA" id="ARBA00023125"/>
    </source>
</evidence>
<keyword evidence="1 6" id="KW-0597">Phosphoprotein</keyword>
<comment type="caution">
    <text evidence="9">The sequence shown here is derived from an EMBL/GenBank/DDBJ whole genome shotgun (WGS) entry which is preliminary data.</text>
</comment>
<feature type="coiled-coil region" evidence="7">
    <location>
        <begin position="152"/>
        <end position="207"/>
    </location>
</feature>
<keyword evidence="4" id="KW-0238">DNA-binding</keyword>
<dbReference type="CDD" id="cd19920">
    <property type="entry name" value="REC_PA4781-like"/>
    <property type="match status" value="1"/>
</dbReference>
<dbReference type="Proteomes" id="UP000830835">
    <property type="component" value="Unassembled WGS sequence"/>
</dbReference>
<evidence type="ECO:0000313" key="10">
    <source>
        <dbReference type="Proteomes" id="UP000830835"/>
    </source>
</evidence>
<dbReference type="InterPro" id="IPR001789">
    <property type="entry name" value="Sig_transdc_resp-reg_receiver"/>
</dbReference>
<evidence type="ECO:0000256" key="1">
    <source>
        <dbReference type="ARBA" id="ARBA00022553"/>
    </source>
</evidence>
<feature type="domain" description="Response regulatory" evidence="8">
    <location>
        <begin position="30"/>
        <end position="146"/>
    </location>
</feature>
<dbReference type="SUPFAM" id="SSF52172">
    <property type="entry name" value="CheY-like"/>
    <property type="match status" value="1"/>
</dbReference>
<dbReference type="PANTHER" id="PTHR48111">
    <property type="entry name" value="REGULATOR OF RPOS"/>
    <property type="match status" value="1"/>
</dbReference>
<dbReference type="InterPro" id="IPR011006">
    <property type="entry name" value="CheY-like_superfamily"/>
</dbReference>
<keyword evidence="2" id="KW-0902">Two-component regulatory system</keyword>
<keyword evidence="3" id="KW-0805">Transcription regulation</keyword>
<evidence type="ECO:0000313" key="9">
    <source>
        <dbReference type="EMBL" id="MCJ2544507.1"/>
    </source>
</evidence>
<dbReference type="InterPro" id="IPR039420">
    <property type="entry name" value="WalR-like"/>
</dbReference>
<accession>A0ABT0CFF2</accession>
<keyword evidence="5" id="KW-0804">Transcription</keyword>
<evidence type="ECO:0000256" key="3">
    <source>
        <dbReference type="ARBA" id="ARBA00023015"/>
    </source>
</evidence>
<keyword evidence="10" id="KW-1185">Reference proteome</keyword>
<gene>
    <name evidence="9" type="ORF">JX360_16610</name>
</gene>
<proteinExistence type="predicted"/>
<dbReference type="PANTHER" id="PTHR48111:SF1">
    <property type="entry name" value="TWO-COMPONENT RESPONSE REGULATOR ORR33"/>
    <property type="match status" value="1"/>
</dbReference>
<sequence>MIQPYFQLRYHVKEQWWGIRPVQSADSQGTILLVDDTLENLDVLDELLSEQGYEVRRAINGSMALRAVEADPPDLILLDIMMPEMDGYQVCEQIKKNEATWDIPIIFISALSDVFDKVKAFQVGGVDYLSKPFQAEEVLARVKTHLNNAYLQKELQMQKERWQQRDEEEQQRSVSLKLQRDLERKRAEQYLERIMVLEDRLRELGLDPEQP</sequence>
<evidence type="ECO:0000256" key="7">
    <source>
        <dbReference type="SAM" id="Coils"/>
    </source>
</evidence>
<evidence type="ECO:0000256" key="2">
    <source>
        <dbReference type="ARBA" id="ARBA00023012"/>
    </source>
</evidence>
<evidence type="ECO:0000256" key="6">
    <source>
        <dbReference type="PROSITE-ProRule" id="PRU00169"/>
    </source>
</evidence>
<reference evidence="9" key="1">
    <citation type="submission" date="2021-02" db="EMBL/GenBank/DDBJ databases">
        <title>The CRISPR/cas machinery reduction and long-range gene transfer in the hot spring cyanobacterium Synechococcus.</title>
        <authorList>
            <person name="Dvorak P."/>
            <person name="Jahodarova E."/>
            <person name="Hasler P."/>
            <person name="Poulickova A."/>
        </authorList>
    </citation>
    <scope>NUCLEOTIDE SEQUENCE</scope>
    <source>
        <strain evidence="9">Rupite</strain>
    </source>
</reference>
<dbReference type="EMBL" id="JAFIRA010000072">
    <property type="protein sequence ID" value="MCJ2544507.1"/>
    <property type="molecule type" value="Genomic_DNA"/>
</dbReference>
<dbReference type="PROSITE" id="PS50110">
    <property type="entry name" value="RESPONSE_REGULATORY"/>
    <property type="match status" value="1"/>
</dbReference>
<organism evidence="9 10">
    <name type="scientific">Thermostichus vulcanus str. 'Rupite'</name>
    <dbReference type="NCBI Taxonomy" id="2813851"/>
    <lineage>
        <taxon>Bacteria</taxon>
        <taxon>Bacillati</taxon>
        <taxon>Cyanobacteriota</taxon>
        <taxon>Cyanophyceae</taxon>
        <taxon>Thermostichales</taxon>
        <taxon>Thermostichaceae</taxon>
        <taxon>Thermostichus</taxon>
    </lineage>
</organism>
<protein>
    <submittedName>
        <fullName evidence="9">Response regulator</fullName>
    </submittedName>
</protein>
<dbReference type="Gene3D" id="3.40.50.2300">
    <property type="match status" value="1"/>
</dbReference>
<dbReference type="Pfam" id="PF00072">
    <property type="entry name" value="Response_reg"/>
    <property type="match status" value="1"/>
</dbReference>
<name>A0ABT0CFF2_THEVL</name>
<feature type="modified residue" description="4-aspartylphosphate" evidence="6">
    <location>
        <position position="79"/>
    </location>
</feature>
<keyword evidence="7" id="KW-0175">Coiled coil</keyword>